<keyword evidence="7" id="KW-0479">Metal-binding</keyword>
<keyword evidence="5" id="KW-0808">Transferase</keyword>
<dbReference type="GO" id="GO:0016020">
    <property type="term" value="C:membrane"/>
    <property type="evidence" value="ECO:0007669"/>
    <property type="project" value="UniProtKB-SubCell"/>
</dbReference>
<keyword evidence="12 15" id="KW-0472">Membrane</keyword>
<dbReference type="SMART" id="SM00184">
    <property type="entry name" value="RING"/>
    <property type="match status" value="1"/>
</dbReference>
<organism evidence="17 18">
    <name type="scientific">Lupinus angustifolius</name>
    <name type="common">Narrow-leaved blue lupine</name>
    <dbReference type="NCBI Taxonomy" id="3871"/>
    <lineage>
        <taxon>Eukaryota</taxon>
        <taxon>Viridiplantae</taxon>
        <taxon>Streptophyta</taxon>
        <taxon>Embryophyta</taxon>
        <taxon>Tracheophyta</taxon>
        <taxon>Spermatophyta</taxon>
        <taxon>Magnoliopsida</taxon>
        <taxon>eudicotyledons</taxon>
        <taxon>Gunneridae</taxon>
        <taxon>Pentapetalae</taxon>
        <taxon>rosids</taxon>
        <taxon>fabids</taxon>
        <taxon>Fabales</taxon>
        <taxon>Fabaceae</taxon>
        <taxon>Papilionoideae</taxon>
        <taxon>50 kb inversion clade</taxon>
        <taxon>genistoids sensu lato</taxon>
        <taxon>core genistoids</taxon>
        <taxon>Genisteae</taxon>
        <taxon>Lupinus</taxon>
    </lineage>
</organism>
<gene>
    <name evidence="17" type="ORF">TanjilG_20948</name>
</gene>
<proteinExistence type="inferred from homology"/>
<evidence type="ECO:0000256" key="11">
    <source>
        <dbReference type="ARBA" id="ARBA00022989"/>
    </source>
</evidence>
<dbReference type="Gene3D" id="3.30.40.10">
    <property type="entry name" value="Zinc/RING finger domain, C3HC4 (zinc finger)"/>
    <property type="match status" value="1"/>
</dbReference>
<keyword evidence="11 15" id="KW-1133">Transmembrane helix</keyword>
<dbReference type="EC" id="2.3.2.27" evidence="4"/>
<evidence type="ECO:0000256" key="9">
    <source>
        <dbReference type="ARBA" id="ARBA00022786"/>
    </source>
</evidence>
<dbReference type="InterPro" id="IPR001841">
    <property type="entry name" value="Znf_RING"/>
</dbReference>
<evidence type="ECO:0000313" key="17">
    <source>
        <dbReference type="EMBL" id="OIV92018.1"/>
    </source>
</evidence>
<evidence type="ECO:0000256" key="15">
    <source>
        <dbReference type="SAM" id="Phobius"/>
    </source>
</evidence>
<comment type="catalytic activity">
    <reaction evidence="1">
        <text>S-ubiquitinyl-[E2 ubiquitin-conjugating enzyme]-L-cysteine + [acceptor protein]-L-lysine = [E2 ubiquitin-conjugating enzyme]-L-cysteine + N(6)-ubiquitinyl-[acceptor protein]-L-lysine.</text>
        <dbReference type="EC" id="2.3.2.27"/>
    </reaction>
</comment>
<evidence type="ECO:0000256" key="10">
    <source>
        <dbReference type="ARBA" id="ARBA00022833"/>
    </source>
</evidence>
<comment type="pathway">
    <text evidence="3">Protein modification; protein ubiquitination.</text>
</comment>
<dbReference type="Proteomes" id="UP000188354">
    <property type="component" value="Chromosome LG19"/>
</dbReference>
<dbReference type="GO" id="GO:0061630">
    <property type="term" value="F:ubiquitin protein ligase activity"/>
    <property type="evidence" value="ECO:0007669"/>
    <property type="project" value="UniProtKB-EC"/>
</dbReference>
<accession>A0A1J7GV53</accession>
<dbReference type="CDD" id="cd16461">
    <property type="entry name" value="RING-H2_EL5-like"/>
    <property type="match status" value="1"/>
</dbReference>
<evidence type="ECO:0000313" key="18">
    <source>
        <dbReference type="Proteomes" id="UP000188354"/>
    </source>
</evidence>
<dbReference type="PANTHER" id="PTHR45768:SF34">
    <property type="entry name" value="RING-H2 FINGER PROTEIN ATL64"/>
    <property type="match status" value="1"/>
</dbReference>
<dbReference type="EMBL" id="CM007379">
    <property type="protein sequence ID" value="OIV92018.1"/>
    <property type="molecule type" value="Genomic_DNA"/>
</dbReference>
<evidence type="ECO:0000256" key="14">
    <source>
        <dbReference type="PROSITE-ProRule" id="PRU00175"/>
    </source>
</evidence>
<protein>
    <recommendedName>
        <fullName evidence="4">RING-type E3 ubiquitin transferase</fullName>
        <ecNumber evidence="4">2.3.2.27</ecNumber>
    </recommendedName>
</protein>
<evidence type="ECO:0000256" key="7">
    <source>
        <dbReference type="ARBA" id="ARBA00022723"/>
    </source>
</evidence>
<dbReference type="SUPFAM" id="SSF57850">
    <property type="entry name" value="RING/U-box"/>
    <property type="match status" value="1"/>
</dbReference>
<feature type="transmembrane region" description="Helical" evidence="15">
    <location>
        <begin position="29"/>
        <end position="50"/>
    </location>
</feature>
<feature type="domain" description="RING-type" evidence="16">
    <location>
        <begin position="119"/>
        <end position="161"/>
    </location>
</feature>
<comment type="similarity">
    <text evidence="13">Belongs to the RING-type zinc finger family. ATL subfamily.</text>
</comment>
<sequence length="214" mass="24023">MGFTDDDRLIGLIISDSSGNELRELNKKVMLIGTVLLSIVILWFLALHIYERFVLRHQARRGASINHLTLTLTHAHDRTEPRNTGLDPLLIKALPMFIFKKKGFHQQQREDHADNIDDCAVCLSAFDEEEMVRLLPNCKHIFHVGCIDKWLASHTTCPICRTMAEPRLEPQPREGPNDLVLHGAPRALVLVKPIEGTSDVTTTAVPPKIIGSNS</sequence>
<keyword evidence="10" id="KW-0862">Zinc</keyword>
<dbReference type="InterPro" id="IPR013083">
    <property type="entry name" value="Znf_RING/FYVE/PHD"/>
</dbReference>
<evidence type="ECO:0000256" key="13">
    <source>
        <dbReference type="ARBA" id="ARBA00024209"/>
    </source>
</evidence>
<keyword evidence="18" id="KW-1185">Reference proteome</keyword>
<dbReference type="AlphaFoldDB" id="A0A1J7GV53"/>
<keyword evidence="9" id="KW-0833">Ubl conjugation pathway</keyword>
<dbReference type="Pfam" id="PF13639">
    <property type="entry name" value="zf-RING_2"/>
    <property type="match status" value="1"/>
</dbReference>
<evidence type="ECO:0000256" key="12">
    <source>
        <dbReference type="ARBA" id="ARBA00023136"/>
    </source>
</evidence>
<dbReference type="PANTHER" id="PTHR45768">
    <property type="entry name" value="E3 UBIQUITIN-PROTEIN LIGASE RNF13-LIKE"/>
    <property type="match status" value="1"/>
</dbReference>
<evidence type="ECO:0000256" key="5">
    <source>
        <dbReference type="ARBA" id="ARBA00022679"/>
    </source>
</evidence>
<dbReference type="Gramene" id="OIV92018">
    <property type="protein sequence ID" value="OIV92018"/>
    <property type="gene ID" value="TanjilG_20948"/>
</dbReference>
<evidence type="ECO:0000256" key="3">
    <source>
        <dbReference type="ARBA" id="ARBA00004906"/>
    </source>
</evidence>
<evidence type="ECO:0000256" key="2">
    <source>
        <dbReference type="ARBA" id="ARBA00004167"/>
    </source>
</evidence>
<evidence type="ECO:0000256" key="1">
    <source>
        <dbReference type="ARBA" id="ARBA00000900"/>
    </source>
</evidence>
<evidence type="ECO:0000256" key="8">
    <source>
        <dbReference type="ARBA" id="ARBA00022771"/>
    </source>
</evidence>
<evidence type="ECO:0000259" key="16">
    <source>
        <dbReference type="PROSITE" id="PS50089"/>
    </source>
</evidence>
<dbReference type="PROSITE" id="PS50089">
    <property type="entry name" value="ZF_RING_2"/>
    <property type="match status" value="1"/>
</dbReference>
<keyword evidence="6 15" id="KW-0812">Transmembrane</keyword>
<dbReference type="GO" id="GO:0008270">
    <property type="term" value="F:zinc ion binding"/>
    <property type="evidence" value="ECO:0007669"/>
    <property type="project" value="UniProtKB-KW"/>
</dbReference>
<keyword evidence="8 14" id="KW-0863">Zinc-finger</keyword>
<evidence type="ECO:0000256" key="6">
    <source>
        <dbReference type="ARBA" id="ARBA00022692"/>
    </source>
</evidence>
<comment type="subcellular location">
    <subcellularLocation>
        <location evidence="2">Membrane</location>
        <topology evidence="2">Single-pass membrane protein</topology>
    </subcellularLocation>
</comment>
<dbReference type="OMA" id="EYHERKY"/>
<dbReference type="FunFam" id="3.30.40.10:FF:000187">
    <property type="entry name" value="E3 ubiquitin-protein ligase ATL6"/>
    <property type="match status" value="1"/>
</dbReference>
<evidence type="ECO:0000256" key="4">
    <source>
        <dbReference type="ARBA" id="ARBA00012483"/>
    </source>
</evidence>
<name>A0A1J7GV53_LUPAN</name>
<reference evidence="17 18" key="1">
    <citation type="journal article" date="2017" name="Plant Biotechnol. J.">
        <title>A comprehensive draft genome sequence for lupin (Lupinus angustifolius), an emerging health food: insights into plant-microbe interactions and legume evolution.</title>
        <authorList>
            <person name="Hane J.K."/>
            <person name="Ming Y."/>
            <person name="Kamphuis L.G."/>
            <person name="Nelson M.N."/>
            <person name="Garg G."/>
            <person name="Atkins C.A."/>
            <person name="Bayer P.E."/>
            <person name="Bravo A."/>
            <person name="Bringans S."/>
            <person name="Cannon S."/>
            <person name="Edwards D."/>
            <person name="Foley R."/>
            <person name="Gao L.L."/>
            <person name="Harrison M.J."/>
            <person name="Huang W."/>
            <person name="Hurgobin B."/>
            <person name="Li S."/>
            <person name="Liu C.W."/>
            <person name="McGrath A."/>
            <person name="Morahan G."/>
            <person name="Murray J."/>
            <person name="Weller J."/>
            <person name="Jian J."/>
            <person name="Singh K.B."/>
        </authorList>
    </citation>
    <scope>NUCLEOTIDE SEQUENCE [LARGE SCALE GENOMIC DNA]</scope>
    <source>
        <strain evidence="18">cv. Tanjil</strain>
        <tissue evidence="17">Whole plant</tissue>
    </source>
</reference>